<dbReference type="SUPFAM" id="SSF51735">
    <property type="entry name" value="NAD(P)-binding Rossmann-fold domains"/>
    <property type="match status" value="1"/>
</dbReference>
<dbReference type="InterPro" id="IPR016211">
    <property type="entry name" value="Glu/Phe/Leu/Val/Trp_DH_bac/arc"/>
</dbReference>
<dbReference type="PANTHER" id="PTHR42722">
    <property type="entry name" value="LEUCINE DEHYDROGENASE"/>
    <property type="match status" value="1"/>
</dbReference>
<dbReference type="Proteomes" id="UP000194464">
    <property type="component" value="Unassembled WGS sequence"/>
</dbReference>
<evidence type="ECO:0000256" key="4">
    <source>
        <dbReference type="RuleBase" id="RU004417"/>
    </source>
</evidence>
<dbReference type="InterPro" id="IPR006096">
    <property type="entry name" value="Glu/Leu/Phe/Val/Trp_DH_C"/>
</dbReference>
<evidence type="ECO:0000313" key="7">
    <source>
        <dbReference type="Proteomes" id="UP000194464"/>
    </source>
</evidence>
<evidence type="ECO:0000256" key="1">
    <source>
        <dbReference type="ARBA" id="ARBA00006382"/>
    </source>
</evidence>
<evidence type="ECO:0000259" key="5">
    <source>
        <dbReference type="SMART" id="SM00839"/>
    </source>
</evidence>
<name>A0ABY1RE19_9MICO</name>
<dbReference type="CDD" id="cd01075">
    <property type="entry name" value="NAD_bind_Leu_Phe_Val_DH"/>
    <property type="match status" value="1"/>
</dbReference>
<keyword evidence="2 4" id="KW-0560">Oxidoreductase</keyword>
<organism evidence="6 7">
    <name type="scientific">Plantibacter elymi</name>
    <name type="common">nom. nud.</name>
    <dbReference type="NCBI Taxonomy" id="199708"/>
    <lineage>
        <taxon>Bacteria</taxon>
        <taxon>Bacillati</taxon>
        <taxon>Actinomycetota</taxon>
        <taxon>Actinomycetes</taxon>
        <taxon>Micrococcales</taxon>
        <taxon>Microbacteriaceae</taxon>
        <taxon>Plantibacter</taxon>
    </lineage>
</organism>
<keyword evidence="7" id="KW-1185">Reference proteome</keyword>
<comment type="similarity">
    <text evidence="1 4">Belongs to the Glu/Leu/Phe/Val dehydrogenases family.</text>
</comment>
<proteinExistence type="inferred from homology"/>
<dbReference type="Gene3D" id="3.40.50.10860">
    <property type="entry name" value="Leucine Dehydrogenase, chain A, domain 1"/>
    <property type="match status" value="1"/>
</dbReference>
<dbReference type="SUPFAM" id="SSF53223">
    <property type="entry name" value="Aminoacid dehydrogenase-like, N-terminal domain"/>
    <property type="match status" value="1"/>
</dbReference>
<dbReference type="InterPro" id="IPR006095">
    <property type="entry name" value="Glu/Leu/Phe/Val/Trp_DH"/>
</dbReference>
<reference evidence="6 7" key="1">
    <citation type="submission" date="2017-04" db="EMBL/GenBank/DDBJ databases">
        <authorList>
            <person name="Varghese N."/>
            <person name="Submissions S."/>
        </authorList>
    </citation>
    <scope>NUCLEOTIDE SEQUENCE [LARGE SCALE GENOMIC DNA]</scope>
    <source>
        <strain evidence="6 7">VKM Ac-1784</strain>
    </source>
</reference>
<dbReference type="Gene3D" id="3.40.50.720">
    <property type="entry name" value="NAD(P)-binding Rossmann-like Domain"/>
    <property type="match status" value="1"/>
</dbReference>
<dbReference type="PRINTS" id="PR00082">
    <property type="entry name" value="GLFDHDRGNASE"/>
</dbReference>
<evidence type="ECO:0000256" key="2">
    <source>
        <dbReference type="ARBA" id="ARBA00023002"/>
    </source>
</evidence>
<dbReference type="EMBL" id="FXWJ01000003">
    <property type="protein sequence ID" value="SMQ71174.1"/>
    <property type="molecule type" value="Genomic_DNA"/>
</dbReference>
<dbReference type="InterPro" id="IPR006097">
    <property type="entry name" value="Glu/Leu/Phe/Val/Trp_DH_dimer"/>
</dbReference>
<feature type="domain" description="Glutamate/phenylalanine/leucine/valine/L-tryptophan dehydrogenase C-terminal" evidence="5">
    <location>
        <begin position="147"/>
        <end position="349"/>
    </location>
</feature>
<dbReference type="PANTHER" id="PTHR42722:SF1">
    <property type="entry name" value="VALINE DEHYDROGENASE"/>
    <property type="match status" value="1"/>
</dbReference>
<dbReference type="SMART" id="SM00839">
    <property type="entry name" value="ELFV_dehydrog"/>
    <property type="match status" value="1"/>
</dbReference>
<sequence length="353" mass="36419">MTYAPLPEFDHEHVTTVSGARSGITITVAIHSSRLGPALGGCRLSNYDSWADGVTDALQLSAAMTLKNAAAGLDAGGGKAVITLGTGETLDLQRRRDVLFDLGDLVESLDGRYRTAEDVGIDQDDLRIVAERTRHVVGLPGHTPGRGGPAQDTALGVYASIYATLEAMGTPGVVGRTVTISGLGQVGGRLARLLTADGAQLIVADVDPSRRTLADELGARWVSADDVLVTPAEVFVPAALGGVLTATTIDVLAVRAVVGPANNQLAVRDGADRLAERGILYAPDFVVNAGGVIGLAMATEGADRALIDQRVRAIGDTLRASFREAQDQGITPLAAAEGIAAARLADAVGQPHK</sequence>
<dbReference type="Pfam" id="PF02812">
    <property type="entry name" value="ELFV_dehydrog_N"/>
    <property type="match status" value="1"/>
</dbReference>
<evidence type="ECO:0000313" key="6">
    <source>
        <dbReference type="EMBL" id="SMQ71174.1"/>
    </source>
</evidence>
<keyword evidence="3" id="KW-0520">NAD</keyword>
<dbReference type="InterPro" id="IPR036291">
    <property type="entry name" value="NAD(P)-bd_dom_sf"/>
</dbReference>
<dbReference type="PIRSF" id="PIRSF000188">
    <property type="entry name" value="Phe_leu_dh"/>
    <property type="match status" value="1"/>
</dbReference>
<comment type="caution">
    <text evidence="6">The sequence shown here is derived from an EMBL/GenBank/DDBJ whole genome shotgun (WGS) entry which is preliminary data.</text>
</comment>
<protein>
    <submittedName>
        <fullName evidence="6">Leucine dehydrogenase</fullName>
    </submittedName>
</protein>
<gene>
    <name evidence="6" type="ORF">SAMN06295909_2473</name>
</gene>
<dbReference type="RefSeq" id="WP_086474234.1">
    <property type="nucleotide sequence ID" value="NZ_FXWJ01000003.1"/>
</dbReference>
<accession>A0ABY1RE19</accession>
<evidence type="ECO:0000256" key="3">
    <source>
        <dbReference type="ARBA" id="ARBA00023027"/>
    </source>
</evidence>
<dbReference type="Pfam" id="PF00208">
    <property type="entry name" value="ELFV_dehydrog"/>
    <property type="match status" value="1"/>
</dbReference>
<dbReference type="InterPro" id="IPR046346">
    <property type="entry name" value="Aminoacid_DH-like_N_sf"/>
</dbReference>